<dbReference type="InterPro" id="IPR011993">
    <property type="entry name" value="PH-like_dom_sf"/>
</dbReference>
<dbReference type="AlphaFoldDB" id="A0A7J7J973"/>
<feature type="compositionally biased region" description="Polar residues" evidence="1">
    <location>
        <begin position="135"/>
        <end position="149"/>
    </location>
</feature>
<dbReference type="PANTHER" id="PTHR15832">
    <property type="entry name" value="SHC (SRC HOMOLOGY DOMAIN C-TERMINAL) ADAPTOR HOMOLOG"/>
    <property type="match status" value="1"/>
</dbReference>
<accession>A0A7J7J973</accession>
<feature type="compositionally biased region" description="Polar residues" evidence="1">
    <location>
        <begin position="181"/>
        <end position="190"/>
    </location>
</feature>
<feature type="compositionally biased region" description="Basic and acidic residues" evidence="1">
    <location>
        <begin position="152"/>
        <end position="169"/>
    </location>
</feature>
<comment type="caution">
    <text evidence="2">The sequence shown here is derived from an EMBL/GenBank/DDBJ whole genome shotgun (WGS) entry which is preliminary data.</text>
</comment>
<gene>
    <name evidence="2" type="ORF">EB796_019570</name>
</gene>
<name>A0A7J7J973_BUGNE</name>
<evidence type="ECO:0000313" key="2">
    <source>
        <dbReference type="EMBL" id="KAF6022121.1"/>
    </source>
</evidence>
<keyword evidence="3" id="KW-1185">Reference proteome</keyword>
<dbReference type="Gene3D" id="2.30.29.30">
    <property type="entry name" value="Pleckstrin-homology domain (PH domain)/Phosphotyrosine-binding domain (PTB)"/>
    <property type="match status" value="1"/>
</dbReference>
<dbReference type="EMBL" id="VXIV02002899">
    <property type="protein sequence ID" value="KAF6022121.1"/>
    <property type="molecule type" value="Genomic_DNA"/>
</dbReference>
<dbReference type="Proteomes" id="UP000593567">
    <property type="component" value="Unassembled WGS sequence"/>
</dbReference>
<dbReference type="SUPFAM" id="SSF50729">
    <property type="entry name" value="PH domain-like"/>
    <property type="match status" value="1"/>
</dbReference>
<evidence type="ECO:0000256" key="1">
    <source>
        <dbReference type="SAM" id="MobiDB-lite"/>
    </source>
</evidence>
<sequence length="462" mass="50840">MITAGAGLCMFELEYLGSYAAKKPEDWVQKDYIKKRIKAVQKKANLTVGKVPVLFTICAAGVKVTDRRGQVVLLANSLTQISYCSFVKEEKIFCFLSRESSRFEEVHQYVHLFTTSQSIVDELNEKIINAFSAANSQGSTTPTASNSVAADNKPKRTESCKVKREKEGINRSASLKFPDPNSLNEYTTPSIKHGDICKERKLHSPGSPGIPGDPNSSTGNKMLKHIVSTQVKLESNRGKNAESFSKTLLSVNERDRLYTPKSQQPIKQPNQSARRKSVQTVDQNSLHRKTGNANLRRSLSVETYATVQKTLQSPRVLITPATANDNLAYINDESSGSPDLPDSIYAALPQSHQGHQTMTHQPSALPPPVAFSDSTPNQNDLGASDAQQNYIDIDKPGTNNNNTDTMSFYSDNYVKASTLGCRSHKTQSSNYYTERPDSGMHSPYSCGSSGVSVYSLEVSESY</sequence>
<feature type="region of interest" description="Disordered" evidence="1">
    <location>
        <begin position="135"/>
        <end position="221"/>
    </location>
</feature>
<dbReference type="PANTHER" id="PTHR15832:SF2">
    <property type="entry name" value="SH2 DOMAIN-CONTAINING PROTEIN"/>
    <property type="match status" value="1"/>
</dbReference>
<feature type="compositionally biased region" description="Polar residues" evidence="1">
    <location>
        <begin position="260"/>
        <end position="284"/>
    </location>
</feature>
<evidence type="ECO:0000313" key="3">
    <source>
        <dbReference type="Proteomes" id="UP000593567"/>
    </source>
</evidence>
<organism evidence="2 3">
    <name type="scientific">Bugula neritina</name>
    <name type="common">Brown bryozoan</name>
    <name type="synonym">Sertularia neritina</name>
    <dbReference type="NCBI Taxonomy" id="10212"/>
    <lineage>
        <taxon>Eukaryota</taxon>
        <taxon>Metazoa</taxon>
        <taxon>Spiralia</taxon>
        <taxon>Lophotrochozoa</taxon>
        <taxon>Bryozoa</taxon>
        <taxon>Gymnolaemata</taxon>
        <taxon>Cheilostomatida</taxon>
        <taxon>Flustrina</taxon>
        <taxon>Buguloidea</taxon>
        <taxon>Bugulidae</taxon>
        <taxon>Bugula</taxon>
    </lineage>
</organism>
<reference evidence="2" key="1">
    <citation type="submission" date="2020-06" db="EMBL/GenBank/DDBJ databases">
        <title>Draft genome of Bugula neritina, a colonial animal packing powerful symbionts and potential medicines.</title>
        <authorList>
            <person name="Rayko M."/>
        </authorList>
    </citation>
    <scope>NUCLEOTIDE SEQUENCE [LARGE SCALE GENOMIC DNA]</scope>
    <source>
        <strain evidence="2">Kwan_BN1</strain>
    </source>
</reference>
<proteinExistence type="predicted"/>
<feature type="region of interest" description="Disordered" evidence="1">
    <location>
        <begin position="253"/>
        <end position="297"/>
    </location>
</feature>
<protein>
    <submittedName>
        <fullName evidence="2">SH2D5</fullName>
    </submittedName>
</protein>